<dbReference type="HOGENOM" id="CLU_3211721_0_0_9"/>
<reference evidence="1 2" key="1">
    <citation type="submission" date="2013-08" db="EMBL/GenBank/DDBJ databases">
        <authorList>
            <person name="Weinstock G."/>
            <person name="Sodergren E."/>
            <person name="Wylie T."/>
            <person name="Fulton L."/>
            <person name="Fulton R."/>
            <person name="Fronick C."/>
            <person name="O'Laughlin M."/>
            <person name="Godfrey J."/>
            <person name="Miner T."/>
            <person name="Herter B."/>
            <person name="Appelbaum E."/>
            <person name="Cordes M."/>
            <person name="Lek S."/>
            <person name="Wollam A."/>
            <person name="Pepin K.H."/>
            <person name="Palsikar V.B."/>
            <person name="Mitreva M."/>
            <person name="Wilson R.K."/>
        </authorList>
    </citation>
    <scope>NUCLEOTIDE SEQUENCE [LARGE SCALE GENOMIC DNA]</scope>
    <source>
        <strain evidence="1 2">ATCC 12856</strain>
    </source>
</reference>
<accession>U1WR69</accession>
<dbReference type="EMBL" id="AWSJ01000052">
    <property type="protein sequence ID" value="ERI11119.1"/>
    <property type="molecule type" value="Genomic_DNA"/>
</dbReference>
<protein>
    <submittedName>
        <fullName evidence="1">Uncharacterized protein</fullName>
    </submittedName>
</protein>
<gene>
    <name evidence="1" type="ORF">HMPREF0083_00793</name>
</gene>
<keyword evidence="2" id="KW-1185">Reference proteome</keyword>
<organism evidence="1 2">
    <name type="scientific">Aneurinibacillus aneurinilyticus ATCC 12856</name>
    <dbReference type="NCBI Taxonomy" id="649747"/>
    <lineage>
        <taxon>Bacteria</taxon>
        <taxon>Bacillati</taxon>
        <taxon>Bacillota</taxon>
        <taxon>Bacilli</taxon>
        <taxon>Bacillales</taxon>
        <taxon>Paenibacillaceae</taxon>
        <taxon>Aneurinibacillus group</taxon>
        <taxon>Aneurinibacillus</taxon>
    </lineage>
</organism>
<evidence type="ECO:0000313" key="2">
    <source>
        <dbReference type="Proteomes" id="UP000016511"/>
    </source>
</evidence>
<evidence type="ECO:0000313" key="1">
    <source>
        <dbReference type="EMBL" id="ERI11119.1"/>
    </source>
</evidence>
<dbReference type="AlphaFoldDB" id="U1WR69"/>
<dbReference type="Proteomes" id="UP000016511">
    <property type="component" value="Unassembled WGS sequence"/>
</dbReference>
<proteinExistence type="predicted"/>
<comment type="caution">
    <text evidence="1">The sequence shown here is derived from an EMBL/GenBank/DDBJ whole genome shotgun (WGS) entry which is preliminary data.</text>
</comment>
<dbReference type="PATRIC" id="fig|649747.3.peg.721"/>
<sequence length="44" mass="5565">MEIEIKVKNEMYIRFWDMSKILVDYLKTKKFLPTSYFTYINYFL</sequence>
<name>U1WR69_ANEAE</name>